<sequence length="346" mass="38028">MPPPLFALCGIYLLCLGRAADMTKKNRLSSSRFISVNAGEDVHLDCFYEGHTVDVMFYWYKQIFGQNPKLVSKFYKHDTNSIMYGEFENNSRVQVDISIGKNNLKISNAQISDSATYHCMSSYGYVYTFLETITVSVQSSGMTVQVLQSGSQTVQPGDSVTLNCIVQTRNCEGECSVHWFKDSGESHPGLIYTHGGRNDTCEREPETQTHSCVYNLAMKSLNLSHAGTYYCAVASCGRILFGNGTELEVGDEGGIDVLVYFLSGALAFTTFLAFLLAYTAYRVYKANGCQCTGSQGSSATASASSAQAHRDADDLHYAAIRQDKVGSSRARRNDARSECVYSSVKQ</sequence>
<dbReference type="InterPro" id="IPR007110">
    <property type="entry name" value="Ig-like_dom"/>
</dbReference>
<keyword evidence="7" id="KW-0325">Glycoprotein</keyword>
<comment type="subcellular location">
    <subcellularLocation>
        <location evidence="1">Cell membrane</location>
    </subcellularLocation>
</comment>
<dbReference type="InParanoid" id="A0A665VIB0"/>
<reference evidence="12" key="1">
    <citation type="submission" date="2021-04" db="EMBL/GenBank/DDBJ databases">
        <authorList>
            <consortium name="Wellcome Sanger Institute Data Sharing"/>
        </authorList>
    </citation>
    <scope>NUCLEOTIDE SEQUENCE [LARGE SCALE GENOMIC DNA]</scope>
</reference>
<dbReference type="Gene3D" id="2.60.40.10">
    <property type="entry name" value="Immunoglobulins"/>
    <property type="match status" value="2"/>
</dbReference>
<reference evidence="12" key="3">
    <citation type="submission" date="2025-09" db="UniProtKB">
        <authorList>
            <consortium name="Ensembl"/>
        </authorList>
    </citation>
    <scope>IDENTIFICATION</scope>
</reference>
<dbReference type="SMART" id="SM00409">
    <property type="entry name" value="IG"/>
    <property type="match status" value="2"/>
</dbReference>
<feature type="domain" description="Ig-like" evidence="11">
    <location>
        <begin position="3"/>
        <end position="136"/>
    </location>
</feature>
<evidence type="ECO:0000313" key="12">
    <source>
        <dbReference type="Ensembl" id="ENSENLP00000031465.1"/>
    </source>
</evidence>
<dbReference type="SUPFAM" id="SSF48726">
    <property type="entry name" value="Immunoglobulin"/>
    <property type="match status" value="2"/>
</dbReference>
<evidence type="ECO:0000256" key="1">
    <source>
        <dbReference type="ARBA" id="ARBA00004236"/>
    </source>
</evidence>
<proteinExistence type="predicted"/>
<feature type="region of interest" description="Disordered" evidence="8">
    <location>
        <begin position="324"/>
        <end position="346"/>
    </location>
</feature>
<evidence type="ECO:0000313" key="13">
    <source>
        <dbReference type="Proteomes" id="UP000472264"/>
    </source>
</evidence>
<reference evidence="12" key="2">
    <citation type="submission" date="2025-08" db="UniProtKB">
        <authorList>
            <consortium name="Ensembl"/>
        </authorList>
    </citation>
    <scope>IDENTIFICATION</scope>
</reference>
<dbReference type="Pfam" id="PF07686">
    <property type="entry name" value="V-set"/>
    <property type="match status" value="2"/>
</dbReference>
<evidence type="ECO:0000256" key="2">
    <source>
        <dbReference type="ARBA" id="ARBA00022475"/>
    </source>
</evidence>
<feature type="domain" description="Ig-like" evidence="11">
    <location>
        <begin position="142"/>
        <end position="233"/>
    </location>
</feature>
<dbReference type="GO" id="GO:0002376">
    <property type="term" value="P:immune system process"/>
    <property type="evidence" value="ECO:0007669"/>
    <property type="project" value="UniProtKB-KW"/>
</dbReference>
<feature type="signal peptide" evidence="10">
    <location>
        <begin position="1"/>
        <end position="19"/>
    </location>
</feature>
<evidence type="ECO:0000256" key="5">
    <source>
        <dbReference type="ARBA" id="ARBA00023136"/>
    </source>
</evidence>
<dbReference type="GO" id="GO:0009617">
    <property type="term" value="P:response to bacterium"/>
    <property type="evidence" value="ECO:0007669"/>
    <property type="project" value="TreeGrafter"/>
</dbReference>
<feature type="transmembrane region" description="Helical" evidence="9">
    <location>
        <begin position="257"/>
        <end position="278"/>
    </location>
</feature>
<evidence type="ECO:0000259" key="11">
    <source>
        <dbReference type="PROSITE" id="PS50835"/>
    </source>
</evidence>
<keyword evidence="9" id="KW-1133">Transmembrane helix</keyword>
<dbReference type="OMA" id="CTESHPR"/>
<dbReference type="Proteomes" id="UP000472264">
    <property type="component" value="Chromosome 18"/>
</dbReference>
<dbReference type="Ensembl" id="ENSENLT00000032373.1">
    <property type="protein sequence ID" value="ENSENLP00000031465.1"/>
    <property type="gene ID" value="ENSENLG00000013920.1"/>
</dbReference>
<dbReference type="FunCoup" id="A0A665VIB0">
    <property type="interactions" value="85"/>
</dbReference>
<evidence type="ECO:0000256" key="4">
    <source>
        <dbReference type="ARBA" id="ARBA00022859"/>
    </source>
</evidence>
<evidence type="ECO:0000256" key="9">
    <source>
        <dbReference type="SAM" id="Phobius"/>
    </source>
</evidence>
<dbReference type="InterPro" id="IPR013783">
    <property type="entry name" value="Ig-like_fold"/>
</dbReference>
<dbReference type="PROSITE" id="PS50835">
    <property type="entry name" value="IG_LIKE"/>
    <property type="match status" value="2"/>
</dbReference>
<dbReference type="InterPro" id="IPR003599">
    <property type="entry name" value="Ig_sub"/>
</dbReference>
<organism evidence="12 13">
    <name type="scientific">Echeneis naucrates</name>
    <name type="common">Live sharksucker</name>
    <dbReference type="NCBI Taxonomy" id="173247"/>
    <lineage>
        <taxon>Eukaryota</taxon>
        <taxon>Metazoa</taxon>
        <taxon>Chordata</taxon>
        <taxon>Craniata</taxon>
        <taxon>Vertebrata</taxon>
        <taxon>Euteleostomi</taxon>
        <taxon>Actinopterygii</taxon>
        <taxon>Neopterygii</taxon>
        <taxon>Teleostei</taxon>
        <taxon>Neoteleostei</taxon>
        <taxon>Acanthomorphata</taxon>
        <taxon>Carangaria</taxon>
        <taxon>Carangiformes</taxon>
        <taxon>Echeneidae</taxon>
        <taxon>Echeneis</taxon>
    </lineage>
</organism>
<gene>
    <name evidence="12" type="primary">LOC115058948</name>
</gene>
<evidence type="ECO:0000256" key="10">
    <source>
        <dbReference type="SAM" id="SignalP"/>
    </source>
</evidence>
<dbReference type="InterPro" id="IPR052051">
    <property type="entry name" value="TCR_complex_component"/>
</dbReference>
<dbReference type="AlphaFoldDB" id="A0A665VIB0"/>
<dbReference type="CDD" id="cd00099">
    <property type="entry name" value="IgV"/>
    <property type="match status" value="1"/>
</dbReference>
<keyword evidence="13" id="KW-1185">Reference proteome</keyword>
<keyword evidence="3 10" id="KW-0732">Signal</keyword>
<dbReference type="PANTHER" id="PTHR19433:SF127">
    <property type="entry name" value="NITR9"/>
    <property type="match status" value="1"/>
</dbReference>
<keyword evidence="2" id="KW-1003">Cell membrane</keyword>
<dbReference type="PANTHER" id="PTHR19433">
    <property type="entry name" value="T-CELL RECEPTOR ALPHA CHAIN V REGION-RELATED"/>
    <property type="match status" value="1"/>
</dbReference>
<feature type="compositionally biased region" description="Basic and acidic residues" evidence="8">
    <location>
        <begin position="324"/>
        <end position="337"/>
    </location>
</feature>
<evidence type="ECO:0000256" key="8">
    <source>
        <dbReference type="SAM" id="MobiDB-lite"/>
    </source>
</evidence>
<keyword evidence="6" id="KW-1015">Disulfide bond</keyword>
<keyword evidence="5 9" id="KW-0472">Membrane</keyword>
<name>A0A665VIB0_ECHNA</name>
<protein>
    <recommendedName>
        <fullName evidence="11">Ig-like domain-containing protein</fullName>
    </recommendedName>
</protein>
<feature type="chain" id="PRO_5025367772" description="Ig-like domain-containing protein" evidence="10">
    <location>
        <begin position="20"/>
        <end position="346"/>
    </location>
</feature>
<evidence type="ECO:0000256" key="3">
    <source>
        <dbReference type="ARBA" id="ARBA00022729"/>
    </source>
</evidence>
<dbReference type="GO" id="GO:0005886">
    <property type="term" value="C:plasma membrane"/>
    <property type="evidence" value="ECO:0007669"/>
    <property type="project" value="UniProtKB-SubCell"/>
</dbReference>
<evidence type="ECO:0000256" key="7">
    <source>
        <dbReference type="ARBA" id="ARBA00023180"/>
    </source>
</evidence>
<dbReference type="InterPro" id="IPR013106">
    <property type="entry name" value="Ig_V-set"/>
</dbReference>
<accession>A0A665VIB0</accession>
<keyword evidence="9" id="KW-0812">Transmembrane</keyword>
<keyword evidence="4" id="KW-0391">Immunity</keyword>
<evidence type="ECO:0000256" key="6">
    <source>
        <dbReference type="ARBA" id="ARBA00023157"/>
    </source>
</evidence>
<dbReference type="InterPro" id="IPR036179">
    <property type="entry name" value="Ig-like_dom_sf"/>
</dbReference>